<reference evidence="14" key="1">
    <citation type="thesis" date="2020" institute="ProQuest LLC" country="789 East Eisenhower Parkway, Ann Arbor, MI, USA">
        <title>Comparative Genomics and Chromosome Evolution.</title>
        <authorList>
            <person name="Mudd A.B."/>
        </authorList>
    </citation>
    <scope>NUCLEOTIDE SEQUENCE</scope>
    <source>
        <strain evidence="14">Female2</strain>
        <tissue evidence="14">Blood</tissue>
    </source>
</reference>
<dbReference type="AlphaFoldDB" id="A0A8T2K453"/>
<dbReference type="PROSITE" id="PS51683">
    <property type="entry name" value="SAM_OMT_II"/>
    <property type="match status" value="1"/>
</dbReference>
<evidence type="ECO:0000256" key="8">
    <source>
        <dbReference type="ARBA" id="ARBA00040730"/>
    </source>
</evidence>
<dbReference type="Pfam" id="PF00891">
    <property type="entry name" value="Methyltransf_2"/>
    <property type="match status" value="1"/>
</dbReference>
<dbReference type="InterPro" id="IPR036390">
    <property type="entry name" value="WH_DNA-bd_sf"/>
</dbReference>
<dbReference type="SUPFAM" id="SSF46785">
    <property type="entry name" value="Winged helix' DNA-binding domain"/>
    <property type="match status" value="1"/>
</dbReference>
<dbReference type="Gene3D" id="1.10.10.10">
    <property type="entry name" value="Winged helix-like DNA-binding domain superfamily/Winged helix DNA-binding domain"/>
    <property type="match status" value="1"/>
</dbReference>
<dbReference type="InterPro" id="IPR016461">
    <property type="entry name" value="COMT-like"/>
</dbReference>
<dbReference type="InterPro" id="IPR029063">
    <property type="entry name" value="SAM-dependent_MTases_sf"/>
</dbReference>
<evidence type="ECO:0000256" key="11">
    <source>
        <dbReference type="PIRSR" id="PIRSR005739-1"/>
    </source>
</evidence>
<dbReference type="CDD" id="cd02440">
    <property type="entry name" value="AdoMet_MTases"/>
    <property type="match status" value="1"/>
</dbReference>
<proteinExistence type="predicted"/>
<evidence type="ECO:0000259" key="12">
    <source>
        <dbReference type="Pfam" id="PF00891"/>
    </source>
</evidence>
<dbReference type="FunFam" id="3.40.50.150:FF:000146">
    <property type="entry name" value="Acetylserotonin O-methyltransferase"/>
    <property type="match status" value="1"/>
</dbReference>
<keyword evidence="15" id="KW-1185">Reference proteome</keyword>
<evidence type="ECO:0000256" key="5">
    <source>
        <dbReference type="ARBA" id="ARBA00037645"/>
    </source>
</evidence>
<keyword evidence="2" id="KW-0489">Methyltransferase</keyword>
<dbReference type="OrthoDB" id="1606438at2759"/>
<dbReference type="EMBL" id="JAACNH010000002">
    <property type="protein sequence ID" value="KAG8450576.1"/>
    <property type="molecule type" value="Genomic_DNA"/>
</dbReference>
<evidence type="ECO:0000256" key="1">
    <source>
        <dbReference type="ARBA" id="ARBA00011738"/>
    </source>
</evidence>
<accession>A0A8T2K453</accession>
<evidence type="ECO:0000313" key="15">
    <source>
        <dbReference type="Proteomes" id="UP000812440"/>
    </source>
</evidence>
<evidence type="ECO:0000256" key="3">
    <source>
        <dbReference type="ARBA" id="ARBA00022679"/>
    </source>
</evidence>
<dbReference type="Pfam" id="PF08100">
    <property type="entry name" value="Dimerisation"/>
    <property type="match status" value="1"/>
</dbReference>
<organism evidence="14 15">
    <name type="scientific">Hymenochirus boettgeri</name>
    <name type="common">Congo dwarf clawed frog</name>
    <dbReference type="NCBI Taxonomy" id="247094"/>
    <lineage>
        <taxon>Eukaryota</taxon>
        <taxon>Metazoa</taxon>
        <taxon>Chordata</taxon>
        <taxon>Craniata</taxon>
        <taxon>Vertebrata</taxon>
        <taxon>Euteleostomi</taxon>
        <taxon>Amphibia</taxon>
        <taxon>Batrachia</taxon>
        <taxon>Anura</taxon>
        <taxon>Pipoidea</taxon>
        <taxon>Pipidae</taxon>
        <taxon>Pipinae</taxon>
        <taxon>Hymenochirus</taxon>
    </lineage>
</organism>
<dbReference type="GO" id="GO:0032259">
    <property type="term" value="P:methylation"/>
    <property type="evidence" value="ECO:0007669"/>
    <property type="project" value="UniProtKB-KW"/>
</dbReference>
<evidence type="ECO:0000256" key="9">
    <source>
        <dbReference type="ARBA" id="ARBA00043054"/>
    </source>
</evidence>
<dbReference type="PANTHER" id="PTHR43712">
    <property type="entry name" value="PUTATIVE (AFU_ORTHOLOGUE AFUA_4G14580)-RELATED"/>
    <property type="match status" value="1"/>
</dbReference>
<evidence type="ECO:0000256" key="4">
    <source>
        <dbReference type="ARBA" id="ARBA00022691"/>
    </source>
</evidence>
<dbReference type="Proteomes" id="UP000812440">
    <property type="component" value="Chromosome 2"/>
</dbReference>
<evidence type="ECO:0000256" key="7">
    <source>
        <dbReference type="ARBA" id="ARBA00039116"/>
    </source>
</evidence>
<name>A0A8T2K453_9PIPI</name>
<dbReference type="EMBL" id="JAACNH010000002">
    <property type="protein sequence ID" value="KAG8450578.1"/>
    <property type="molecule type" value="Genomic_DNA"/>
</dbReference>
<keyword evidence="3" id="KW-0808">Transferase</keyword>
<keyword evidence="4" id="KW-0949">S-adenosyl-L-methionine</keyword>
<evidence type="ECO:0000313" key="14">
    <source>
        <dbReference type="EMBL" id="KAG8450574.1"/>
    </source>
</evidence>
<dbReference type="EMBL" id="JAACNH010000002">
    <property type="protein sequence ID" value="KAG8450579.1"/>
    <property type="molecule type" value="Genomic_DNA"/>
</dbReference>
<dbReference type="GO" id="GO:0046983">
    <property type="term" value="F:protein dimerization activity"/>
    <property type="evidence" value="ECO:0007669"/>
    <property type="project" value="InterPro"/>
</dbReference>
<dbReference type="PANTHER" id="PTHR43712:SF2">
    <property type="entry name" value="O-METHYLTRANSFERASE CICE"/>
    <property type="match status" value="1"/>
</dbReference>
<sequence>MSSSRDIGLLVNYTHSYIVSKALFTACELGIFDALSQCEVPMSAAAVAERLGTNADGTERLMSACVGMKLLEVEIQNDQVTYKNTELSQVYLTKNSPKSLHPTIDFISKDMYPMANHLTDAVREGKCQYEKVIGMSSKEFFNCLFRSEERMLGFINYLHSFWNIYGKEDVISAFDLTPFHTICDLGGCSGTLARELSSKYPESHIFVYDLPAVVEVVKKYADNNHVHFEQGNFFEDPLPDADLYVLAHIIHDWPEDKCLHLLKKVFTTCKPGGGVLIVEAVLNEDRSGPLVSQMQNLSMLLQTEGKERTSSEFESLLKAAGFENIKFNIKGNLSEAILALK</sequence>
<dbReference type="SUPFAM" id="SSF53335">
    <property type="entry name" value="S-adenosyl-L-methionine-dependent methyltransferases"/>
    <property type="match status" value="1"/>
</dbReference>
<evidence type="ECO:0000256" key="2">
    <source>
        <dbReference type="ARBA" id="ARBA00022603"/>
    </source>
</evidence>
<feature type="active site" description="Proton acceptor" evidence="11">
    <location>
        <position position="251"/>
    </location>
</feature>
<dbReference type="GO" id="GO:0030187">
    <property type="term" value="P:melatonin biosynthetic process"/>
    <property type="evidence" value="ECO:0007669"/>
    <property type="project" value="UniProtKB-KW"/>
</dbReference>
<evidence type="ECO:0000256" key="6">
    <source>
        <dbReference type="ARBA" id="ARBA00037926"/>
    </source>
</evidence>
<dbReference type="InterPro" id="IPR001077">
    <property type="entry name" value="COMT_C"/>
</dbReference>
<dbReference type="EC" id="2.1.1.4" evidence="7"/>
<keyword evidence="10" id="KW-0471">Melatonin biosynthesis</keyword>
<evidence type="ECO:0000256" key="10">
    <source>
        <dbReference type="ARBA" id="ARBA00043260"/>
    </source>
</evidence>
<dbReference type="EMBL" id="JAACNH010000002">
    <property type="protein sequence ID" value="KAG8450574.1"/>
    <property type="molecule type" value="Genomic_DNA"/>
</dbReference>
<comment type="caution">
    <text evidence="14">The sequence shown here is derived from an EMBL/GenBank/DDBJ whole genome shotgun (WGS) entry which is preliminary data.</text>
</comment>
<gene>
    <name evidence="14" type="ORF">GDO86_003010</name>
</gene>
<dbReference type="InterPro" id="IPR012967">
    <property type="entry name" value="COMT_dimerisation"/>
</dbReference>
<dbReference type="PIRSF" id="PIRSF005739">
    <property type="entry name" value="O-mtase"/>
    <property type="match status" value="1"/>
</dbReference>
<dbReference type="EMBL" id="JAACNH010000002">
    <property type="protein sequence ID" value="KAG8450575.1"/>
    <property type="molecule type" value="Genomic_DNA"/>
</dbReference>
<dbReference type="FunFam" id="1.10.10.10:FF:000358">
    <property type="entry name" value="Acetylserotonin O-methyltransferase"/>
    <property type="match status" value="1"/>
</dbReference>
<feature type="domain" description="O-methyltransferase C-terminal" evidence="12">
    <location>
        <begin position="116"/>
        <end position="323"/>
    </location>
</feature>
<dbReference type="GO" id="GO:0017096">
    <property type="term" value="F:acetylserotonin O-methyltransferase activity"/>
    <property type="evidence" value="ECO:0007669"/>
    <property type="project" value="UniProtKB-EC"/>
</dbReference>
<comment type="pathway">
    <text evidence="6">Aromatic compound metabolism; melatonin biosynthesis; melatonin from serotonin: step 1/2.</text>
</comment>
<comment type="function">
    <text evidence="5">Catalyzes the transfer of a methyl group onto N-acetylserotonin, producing melatonin (N-acetyl-5-methoxytryptamine).</text>
</comment>
<feature type="domain" description="O-methyltransferase dimerisation" evidence="13">
    <location>
        <begin position="12"/>
        <end position="93"/>
    </location>
</feature>
<evidence type="ECO:0000259" key="13">
    <source>
        <dbReference type="Pfam" id="PF08100"/>
    </source>
</evidence>
<dbReference type="InterPro" id="IPR036388">
    <property type="entry name" value="WH-like_DNA-bd_sf"/>
</dbReference>
<protein>
    <recommendedName>
        <fullName evidence="8">Acetylserotonin O-methyltransferase</fullName>
        <ecNumber evidence="7">2.1.1.4</ecNumber>
    </recommendedName>
    <alternativeName>
        <fullName evidence="9">Hydroxyindole O-methyltransferase</fullName>
    </alternativeName>
</protein>
<comment type="subunit">
    <text evidence="1">Homodimer.</text>
</comment>
<dbReference type="Gene3D" id="3.40.50.150">
    <property type="entry name" value="Vaccinia Virus protein VP39"/>
    <property type="match status" value="1"/>
</dbReference>
<dbReference type="EMBL" id="JAACNH010000002">
    <property type="protein sequence ID" value="KAG8450577.1"/>
    <property type="molecule type" value="Genomic_DNA"/>
</dbReference>